<evidence type="ECO:0000259" key="1">
    <source>
        <dbReference type="Pfam" id="PF13579"/>
    </source>
</evidence>
<gene>
    <name evidence="2" type="ORF">KL771_12575</name>
</gene>
<proteinExistence type="predicted"/>
<dbReference type="EMBL" id="JAHHZF010000005">
    <property type="protein sequence ID" value="MBT9290300.1"/>
    <property type="molecule type" value="Genomic_DNA"/>
</dbReference>
<evidence type="ECO:0000313" key="3">
    <source>
        <dbReference type="Proteomes" id="UP000766595"/>
    </source>
</evidence>
<dbReference type="Proteomes" id="UP000766595">
    <property type="component" value="Unassembled WGS sequence"/>
</dbReference>
<keyword evidence="3" id="KW-1185">Reference proteome</keyword>
<sequence length="426" mass="44996">MTGRAIPGGRAGAGVGTGRPLRILMLGLNYAPEPVGIAVYTTGLAEALVARGHQVAVVAGKPYYPAWSVPAPFRGGWRRQTSEAGVAITRVAHYVPARPSGARRILHHMSFAASALWPMLAAARRFRPDLVFTAAPSLIAAPVARAAARLAGARSWLHIQDFEVEAAVATGLVGGGRLARMAAAFEGRVLAGFDRVSSISPAMCRRCIAKGVAPERVVEFRNWADIEAVRPLAGPSPFRAEWGIATEHVALYSGNIANKQGIEIVVGAARRLAHRRDLTFVICGDGPNLEPLRQSAAGLGNVVFRPLQPKERLGDLVGLATVHLLPQRAGAADLVLPSKLTNMLASGRPVVATADPGTGLAAEVEGCGLVVAPEDEHAFAGAIERLLDDPVAWAGYAAEARRRAEARWDRTAIIDGFEQALRALVP</sequence>
<name>A0A947GF94_9HYPH</name>
<dbReference type="PANTHER" id="PTHR12526:SF633">
    <property type="entry name" value="COLANIC ACID BIOSYNTHESIS GLYCOSYL TRANSFERASE WCAI-RELATED"/>
    <property type="match status" value="1"/>
</dbReference>
<protein>
    <submittedName>
        <fullName evidence="2">WcaI family glycosyltransferase</fullName>
    </submittedName>
</protein>
<reference evidence="2 3" key="1">
    <citation type="submission" date="2021-06" db="EMBL/GenBank/DDBJ databases">
        <authorList>
            <person name="Grouzdev D.S."/>
            <person name="Koziaeva V."/>
        </authorList>
    </citation>
    <scope>NUCLEOTIDE SEQUENCE [LARGE SCALE GENOMIC DNA]</scope>
    <source>
        <strain evidence="2 3">22</strain>
    </source>
</reference>
<dbReference type="NCBIfam" id="NF007640">
    <property type="entry name" value="PRK10307.1"/>
    <property type="match status" value="1"/>
</dbReference>
<evidence type="ECO:0000313" key="2">
    <source>
        <dbReference type="EMBL" id="MBT9290300.1"/>
    </source>
</evidence>
<feature type="domain" description="Glycosyltransferase subfamily 4-like N-terminal" evidence="1">
    <location>
        <begin position="36"/>
        <end position="223"/>
    </location>
</feature>
<dbReference type="CDD" id="cd03794">
    <property type="entry name" value="GT4_WbuB-like"/>
    <property type="match status" value="1"/>
</dbReference>
<dbReference type="AlphaFoldDB" id="A0A947GF94"/>
<dbReference type="PANTHER" id="PTHR12526">
    <property type="entry name" value="GLYCOSYLTRANSFERASE"/>
    <property type="match status" value="1"/>
</dbReference>
<dbReference type="Gene3D" id="3.40.50.2000">
    <property type="entry name" value="Glycogen Phosphorylase B"/>
    <property type="match status" value="2"/>
</dbReference>
<dbReference type="Pfam" id="PF13692">
    <property type="entry name" value="Glyco_trans_1_4"/>
    <property type="match status" value="1"/>
</dbReference>
<dbReference type="InterPro" id="IPR028098">
    <property type="entry name" value="Glyco_trans_4-like_N"/>
</dbReference>
<organism evidence="2 3">
    <name type="scientific">Prosthecodimorpha staleyi</name>
    <dbReference type="NCBI Taxonomy" id="2840188"/>
    <lineage>
        <taxon>Bacteria</taxon>
        <taxon>Pseudomonadati</taxon>
        <taxon>Pseudomonadota</taxon>
        <taxon>Alphaproteobacteria</taxon>
        <taxon>Hyphomicrobiales</taxon>
        <taxon>Ancalomicrobiaceae</taxon>
        <taxon>Prosthecodimorpha</taxon>
    </lineage>
</organism>
<dbReference type="GO" id="GO:0016757">
    <property type="term" value="F:glycosyltransferase activity"/>
    <property type="evidence" value="ECO:0007669"/>
    <property type="project" value="UniProtKB-ARBA"/>
</dbReference>
<comment type="caution">
    <text evidence="2">The sequence shown here is derived from an EMBL/GenBank/DDBJ whole genome shotgun (WGS) entry which is preliminary data.</text>
</comment>
<accession>A0A947GF94</accession>
<dbReference type="RefSeq" id="WP_261968898.1">
    <property type="nucleotide sequence ID" value="NZ_JAHHZF010000005.1"/>
</dbReference>
<dbReference type="SUPFAM" id="SSF53756">
    <property type="entry name" value="UDP-Glycosyltransferase/glycogen phosphorylase"/>
    <property type="match status" value="1"/>
</dbReference>
<dbReference type="Pfam" id="PF13579">
    <property type="entry name" value="Glyco_trans_4_4"/>
    <property type="match status" value="1"/>
</dbReference>